<keyword evidence="6 20" id="KW-0812">Transmembrane</keyword>
<evidence type="ECO:0000256" key="1">
    <source>
        <dbReference type="ARBA" id="ARBA00004123"/>
    </source>
</evidence>
<evidence type="ECO:0000256" key="7">
    <source>
        <dbReference type="ARBA" id="ARBA00022824"/>
    </source>
</evidence>
<dbReference type="SUPFAM" id="SSF47459">
    <property type="entry name" value="HLH, helix-loop-helix DNA-binding domain"/>
    <property type="match status" value="1"/>
</dbReference>
<dbReference type="FunFam" id="4.10.280.10:FF:000016">
    <property type="entry name" value="Sterol regulatory element-binding transcription factor 1"/>
    <property type="match status" value="1"/>
</dbReference>
<keyword evidence="8 20" id="KW-1133">Transmembrane helix</keyword>
<evidence type="ECO:0000256" key="15">
    <source>
        <dbReference type="ARBA" id="ARBA00023163"/>
    </source>
</evidence>
<dbReference type="AlphaFoldDB" id="A0AA89BZR7"/>
<comment type="caution">
    <text evidence="22">The sequence shown here is derived from an EMBL/GenBank/DDBJ whole genome shotgun (WGS) entry which is preliminary data.</text>
</comment>
<dbReference type="GO" id="GO:0000978">
    <property type="term" value="F:RNA polymerase II cis-regulatory region sequence-specific DNA binding"/>
    <property type="evidence" value="ECO:0007669"/>
    <property type="project" value="TreeGrafter"/>
</dbReference>
<evidence type="ECO:0000313" key="23">
    <source>
        <dbReference type="Proteomes" id="UP001186944"/>
    </source>
</evidence>
<dbReference type="EMBL" id="VSWD01000006">
    <property type="protein sequence ID" value="KAK3100385.1"/>
    <property type="molecule type" value="Genomic_DNA"/>
</dbReference>
<dbReference type="GO" id="GO:0005634">
    <property type="term" value="C:nucleus"/>
    <property type="evidence" value="ECO:0007669"/>
    <property type="project" value="UniProtKB-SubCell"/>
</dbReference>
<dbReference type="GO" id="GO:0000981">
    <property type="term" value="F:DNA-binding transcription factor activity, RNA polymerase II-specific"/>
    <property type="evidence" value="ECO:0007669"/>
    <property type="project" value="TreeGrafter"/>
</dbReference>
<keyword evidence="17" id="KW-0968">Cytoplasmic vesicle</keyword>
<evidence type="ECO:0000256" key="2">
    <source>
        <dbReference type="ARBA" id="ARBA00004394"/>
    </source>
</evidence>
<evidence type="ECO:0000256" key="12">
    <source>
        <dbReference type="ARBA" id="ARBA00023125"/>
    </source>
</evidence>
<reference evidence="22" key="1">
    <citation type="submission" date="2019-08" db="EMBL/GenBank/DDBJ databases">
        <title>The improved chromosome-level genome for the pearl oyster Pinctada fucata martensii using PacBio sequencing and Hi-C.</title>
        <authorList>
            <person name="Zheng Z."/>
        </authorList>
    </citation>
    <scope>NUCLEOTIDE SEQUENCE</scope>
    <source>
        <strain evidence="22">ZZ-2019</strain>
        <tissue evidence="22">Adductor muscle</tissue>
    </source>
</reference>
<dbReference type="PANTHER" id="PTHR46062">
    <property type="entry name" value="STEROL REGULATORY ELEMENT-BINDING PROTEIN"/>
    <property type="match status" value="1"/>
</dbReference>
<keyword evidence="5" id="KW-1207">Sterol metabolism</keyword>
<keyword evidence="15" id="KW-0804">Transcription</keyword>
<evidence type="ECO:0000256" key="17">
    <source>
        <dbReference type="ARBA" id="ARBA00023329"/>
    </source>
</evidence>
<keyword evidence="5" id="KW-0753">Steroid metabolism</keyword>
<evidence type="ECO:0000256" key="5">
    <source>
        <dbReference type="ARBA" id="ARBA00022548"/>
    </source>
</evidence>
<dbReference type="SMART" id="SM00353">
    <property type="entry name" value="HLH"/>
    <property type="match status" value="1"/>
</dbReference>
<evidence type="ECO:0000256" key="10">
    <source>
        <dbReference type="ARBA" id="ARBA00023034"/>
    </source>
</evidence>
<evidence type="ECO:0000256" key="3">
    <source>
        <dbReference type="ARBA" id="ARBA00004477"/>
    </source>
</evidence>
<dbReference type="Proteomes" id="UP001186944">
    <property type="component" value="Unassembled WGS sequence"/>
</dbReference>
<evidence type="ECO:0000256" key="20">
    <source>
        <dbReference type="SAM" id="Phobius"/>
    </source>
</evidence>
<evidence type="ECO:0000259" key="21">
    <source>
        <dbReference type="PROSITE" id="PS50888"/>
    </source>
</evidence>
<evidence type="ECO:0000256" key="16">
    <source>
        <dbReference type="ARBA" id="ARBA00023242"/>
    </source>
</evidence>
<evidence type="ECO:0000256" key="6">
    <source>
        <dbReference type="ARBA" id="ARBA00022692"/>
    </source>
</evidence>
<dbReference type="GO" id="GO:0000139">
    <property type="term" value="C:Golgi membrane"/>
    <property type="evidence" value="ECO:0007669"/>
    <property type="project" value="UniProtKB-SubCell"/>
</dbReference>
<keyword evidence="11" id="KW-0443">Lipid metabolism</keyword>
<keyword evidence="23" id="KW-1185">Reference proteome</keyword>
<feature type="compositionally biased region" description="Polar residues" evidence="19">
    <location>
        <begin position="408"/>
        <end position="417"/>
    </location>
</feature>
<evidence type="ECO:0000313" key="22">
    <source>
        <dbReference type="EMBL" id="KAK3100385.1"/>
    </source>
</evidence>
<keyword evidence="10" id="KW-0333">Golgi apparatus</keyword>
<feature type="domain" description="BHLH" evidence="21">
    <location>
        <begin position="325"/>
        <end position="375"/>
    </location>
</feature>
<evidence type="ECO:0000256" key="9">
    <source>
        <dbReference type="ARBA" id="ARBA00023015"/>
    </source>
</evidence>
<organism evidence="22 23">
    <name type="scientific">Pinctada imbricata</name>
    <name type="common">Atlantic pearl-oyster</name>
    <name type="synonym">Pinctada martensii</name>
    <dbReference type="NCBI Taxonomy" id="66713"/>
    <lineage>
        <taxon>Eukaryota</taxon>
        <taxon>Metazoa</taxon>
        <taxon>Spiralia</taxon>
        <taxon>Lophotrochozoa</taxon>
        <taxon>Mollusca</taxon>
        <taxon>Bivalvia</taxon>
        <taxon>Autobranchia</taxon>
        <taxon>Pteriomorphia</taxon>
        <taxon>Pterioida</taxon>
        <taxon>Pterioidea</taxon>
        <taxon>Pteriidae</taxon>
        <taxon>Pinctada</taxon>
    </lineage>
</organism>
<comment type="subcellular location">
    <subcellularLocation>
        <location evidence="4">Cytoplasmic vesicle</location>
        <location evidence="4">COPII-coated vesicle membrane</location>
        <topology evidence="4">Multi-pass membrane protein</topology>
    </subcellularLocation>
    <subcellularLocation>
        <location evidence="3">Endoplasmic reticulum membrane</location>
        <topology evidence="3">Multi-pass membrane protein</topology>
    </subcellularLocation>
    <subcellularLocation>
        <location evidence="2">Golgi apparatus membrane</location>
    </subcellularLocation>
    <subcellularLocation>
        <location evidence="1">Nucleus</location>
    </subcellularLocation>
</comment>
<dbReference type="GO" id="GO:0012507">
    <property type="term" value="C:ER to Golgi transport vesicle membrane"/>
    <property type="evidence" value="ECO:0007669"/>
    <property type="project" value="UniProtKB-SubCell"/>
</dbReference>
<sequence>MANMDNQWPPPAANFNENGSELISEHDLSNVGMDDLDDIVKYLNNDTIGCDGSLFEDQLGGFTDAPMQDAGVKQELSLDDQFDLSAQHNTSSVLLNDSNNSSVLLNDASLSLGTLDAFDLLSSNEVTKSPVVNISHSNNPSSSIQLQQAALKLQKQAELVAQQKLRLQLQQQQQKQVQAQLLQQQLKLILQQATQQQVVKVEQAPAQVATTQVVTQPQQQPVSQLNIQQLQQLLLQTQAAKSTVVTNPTPIVSQIQSQPQTVSNATTNIVNLSSISSPSVTSSAATSQSPVHTVVTSIPIQVVESDKVPINRLSPSAGKVPKKGEKRTSHNAIEKRYRLSINDKITELKDLVAGTEAKLNKSAVLRKAIDHIRYLHNVNKRLKEENLALKLAATKNGSLQELIQSTTGLLTPPSSEGGSPLHSYPSDGESPPNSPTYNSQNSSETYTGKVFGGMKDQSRMALCVFMFAVLAFNPFGAMINTAGKRESFISGEYSSRTLKAIDDSTSGWFTWMFPTLLLWVMNGLIVAGVMAKLFIFGEPVVKKNSFTAVTFYRHLAQADTHLEKGNYSWATDQLSRALACIGRPLPTSNLDLVSGLAWNLLRSLTHRLFWGKWLFRKAGLLRSNSDEDVKTSAVNAALAYHKLNQMHLTGNVPGSTWWGLYITLNAVNLAEAAGNTMPLTQLAEVYAMAALRVKIGLPWKLQYLARYFLSRCRRAFSKSGDQLPPNLQWLSHPEGYRFFVGGKWHMGGKDSLFTTIGNPADPLEHVAQMYRDHLLEKGMFSLVTPEKRKPAGPSQAAEVLLYTQLLSDSASTTKTSHSNMSPSGITNIAGSDEVARWWAAIITVAIHWLTGDDENAENHYIICDSFPQKLQKSDDPLPKAVLVAFRARRNLITNSHNASHCIRQCDRAGRMLRESLKLSYSQENEQIAKLVQLLVSDWLLTTRSDIWERNNSGDSVTSVSQTELIAFQQDLNSLRKLAQTFKSILPKVFLHEATARMMAGASPARTQQLLDRSIRRRHTSKSEKNGTESSDSEVPDREQAKALLMAGRHLPPAILPSNEDRVTLISEASKMYEVLGDKKSVQSCRHVLMQFENNAPVPVQCS</sequence>
<accession>A0AA89BZR7</accession>
<keyword evidence="9" id="KW-0805">Transcription regulation</keyword>
<keyword evidence="14" id="KW-0010">Activator</keyword>
<dbReference type="GO" id="GO:0008203">
    <property type="term" value="P:cholesterol metabolic process"/>
    <property type="evidence" value="ECO:0007669"/>
    <property type="project" value="UniProtKB-KW"/>
</dbReference>
<comment type="similarity">
    <text evidence="18">Belongs to the SREBP family.</text>
</comment>
<evidence type="ECO:0000256" key="14">
    <source>
        <dbReference type="ARBA" id="ARBA00023159"/>
    </source>
</evidence>
<protein>
    <recommendedName>
        <fullName evidence="21">BHLH domain-containing protein</fullName>
    </recommendedName>
</protein>
<gene>
    <name evidence="22" type="ORF">FSP39_019112</name>
</gene>
<dbReference type="Gene3D" id="4.10.280.10">
    <property type="entry name" value="Helix-loop-helix DNA-binding domain"/>
    <property type="match status" value="1"/>
</dbReference>
<proteinExistence type="inferred from homology"/>
<dbReference type="GO" id="GO:0046983">
    <property type="term" value="F:protein dimerization activity"/>
    <property type="evidence" value="ECO:0007669"/>
    <property type="project" value="InterPro"/>
</dbReference>
<feature type="transmembrane region" description="Helical" evidence="20">
    <location>
        <begin position="460"/>
        <end position="479"/>
    </location>
</feature>
<evidence type="ECO:0000256" key="8">
    <source>
        <dbReference type="ARBA" id="ARBA00022989"/>
    </source>
</evidence>
<evidence type="ECO:0000256" key="4">
    <source>
        <dbReference type="ARBA" id="ARBA00004557"/>
    </source>
</evidence>
<dbReference type="InterPro" id="IPR011598">
    <property type="entry name" value="bHLH_dom"/>
</dbReference>
<dbReference type="PROSITE" id="PS50888">
    <property type="entry name" value="BHLH"/>
    <property type="match status" value="1"/>
</dbReference>
<dbReference type="Pfam" id="PF00010">
    <property type="entry name" value="HLH"/>
    <property type="match status" value="1"/>
</dbReference>
<feature type="region of interest" description="Disordered" evidence="19">
    <location>
        <begin position="408"/>
        <end position="442"/>
    </location>
</feature>
<evidence type="ECO:0000256" key="13">
    <source>
        <dbReference type="ARBA" id="ARBA00023136"/>
    </source>
</evidence>
<dbReference type="CDD" id="cd18921">
    <property type="entry name" value="bHLHzip_SREBP1"/>
    <property type="match status" value="1"/>
</dbReference>
<feature type="region of interest" description="Disordered" evidence="19">
    <location>
        <begin position="1000"/>
        <end position="1036"/>
    </location>
</feature>
<dbReference type="InterPro" id="IPR036638">
    <property type="entry name" value="HLH_DNA-bd_sf"/>
</dbReference>
<keyword evidence="16" id="KW-0539">Nucleus</keyword>
<keyword evidence="5" id="KW-0153">Cholesterol metabolism</keyword>
<keyword evidence="12" id="KW-0238">DNA-binding</keyword>
<dbReference type="PANTHER" id="PTHR46062:SF1">
    <property type="entry name" value="LP12374P"/>
    <property type="match status" value="1"/>
</dbReference>
<evidence type="ECO:0000256" key="18">
    <source>
        <dbReference type="ARBA" id="ARBA00038460"/>
    </source>
</evidence>
<dbReference type="GO" id="GO:0005789">
    <property type="term" value="C:endoplasmic reticulum membrane"/>
    <property type="evidence" value="ECO:0007669"/>
    <property type="project" value="UniProtKB-SubCell"/>
</dbReference>
<keyword evidence="13 20" id="KW-0472">Membrane</keyword>
<evidence type="ECO:0000256" key="19">
    <source>
        <dbReference type="SAM" id="MobiDB-lite"/>
    </source>
</evidence>
<keyword evidence="7" id="KW-0256">Endoplasmic reticulum</keyword>
<name>A0AA89BZR7_PINIB</name>
<evidence type="ECO:0000256" key="11">
    <source>
        <dbReference type="ARBA" id="ARBA00023098"/>
    </source>
</evidence>